<evidence type="ECO:0000313" key="2">
    <source>
        <dbReference type="Proteomes" id="UP000095287"/>
    </source>
</evidence>
<proteinExistence type="predicted"/>
<feature type="region of interest" description="Disordered" evidence="1">
    <location>
        <begin position="1"/>
        <end position="52"/>
    </location>
</feature>
<accession>A0A1I7ZKL2</accession>
<feature type="compositionally biased region" description="Basic and acidic residues" evidence="1">
    <location>
        <begin position="12"/>
        <end position="23"/>
    </location>
</feature>
<keyword evidence="2" id="KW-1185">Reference proteome</keyword>
<sequence>MSPLSSSLDRQLSFRRDSRKEPGEEGNTCGSIYKTGRAPGTPLPGTFDQEAGKRSVVPESYRHAIADFVNHATGLMRAVVLDRLPCPRLFYRFLSASYH</sequence>
<feature type="compositionally biased region" description="Polar residues" evidence="1">
    <location>
        <begin position="1"/>
        <end position="10"/>
    </location>
</feature>
<name>A0A1I7ZKL2_9BILA</name>
<organism evidence="2 3">
    <name type="scientific">Steinernema glaseri</name>
    <dbReference type="NCBI Taxonomy" id="37863"/>
    <lineage>
        <taxon>Eukaryota</taxon>
        <taxon>Metazoa</taxon>
        <taxon>Ecdysozoa</taxon>
        <taxon>Nematoda</taxon>
        <taxon>Chromadorea</taxon>
        <taxon>Rhabditida</taxon>
        <taxon>Tylenchina</taxon>
        <taxon>Panagrolaimomorpha</taxon>
        <taxon>Strongyloidoidea</taxon>
        <taxon>Steinernematidae</taxon>
        <taxon>Steinernema</taxon>
    </lineage>
</organism>
<evidence type="ECO:0000256" key="1">
    <source>
        <dbReference type="SAM" id="MobiDB-lite"/>
    </source>
</evidence>
<dbReference type="AlphaFoldDB" id="A0A1I7ZKL2"/>
<dbReference type="WBParaSite" id="L893_g27133.t1">
    <property type="protein sequence ID" value="L893_g27133.t1"/>
    <property type="gene ID" value="L893_g27133"/>
</dbReference>
<dbReference type="Proteomes" id="UP000095287">
    <property type="component" value="Unplaced"/>
</dbReference>
<reference evidence="3" key="1">
    <citation type="submission" date="2016-11" db="UniProtKB">
        <authorList>
            <consortium name="WormBaseParasite"/>
        </authorList>
    </citation>
    <scope>IDENTIFICATION</scope>
</reference>
<protein>
    <submittedName>
        <fullName evidence="3">Uncharacterized protein</fullName>
    </submittedName>
</protein>
<evidence type="ECO:0000313" key="3">
    <source>
        <dbReference type="WBParaSite" id="L893_g27133.t1"/>
    </source>
</evidence>